<dbReference type="EMBL" id="KL198020">
    <property type="protein sequence ID" value="KDQ19054.1"/>
    <property type="molecule type" value="Genomic_DNA"/>
</dbReference>
<dbReference type="GO" id="GO:0051010">
    <property type="term" value="F:microtubule plus-end binding"/>
    <property type="evidence" value="ECO:0007669"/>
    <property type="project" value="TreeGrafter"/>
</dbReference>
<dbReference type="AlphaFoldDB" id="A0A067MTW9"/>
<evidence type="ECO:0000313" key="3">
    <source>
        <dbReference type="Proteomes" id="UP000027195"/>
    </source>
</evidence>
<dbReference type="InterPro" id="IPR013183">
    <property type="entry name" value="Hsk3-like"/>
</dbReference>
<name>A0A067MTW9_BOTB1</name>
<dbReference type="Proteomes" id="UP000027195">
    <property type="component" value="Unassembled WGS sequence"/>
</dbReference>
<dbReference type="Pfam" id="PF08227">
    <property type="entry name" value="DASH_Hsk3"/>
    <property type="match status" value="1"/>
</dbReference>
<protein>
    <submittedName>
        <fullName evidence="2">Uncharacterized protein</fullName>
    </submittedName>
</protein>
<accession>A0A067MTW9</accession>
<gene>
    <name evidence="2" type="ORF">BOTBODRAFT_28548</name>
</gene>
<evidence type="ECO:0000313" key="2">
    <source>
        <dbReference type="EMBL" id="KDQ19054.1"/>
    </source>
</evidence>
<dbReference type="PANTHER" id="PTHR28289">
    <property type="entry name" value="DASH COMPLEX SUBUNIT HSK3"/>
    <property type="match status" value="1"/>
</dbReference>
<sequence>MSSAQSKERHYQQLASKMQNIARELSLTQQNMVVLAKQLDSMGKLGALHASQFMAVTRLLDAEEVESSGDSTGGR</sequence>
<dbReference type="PANTHER" id="PTHR28289:SF1">
    <property type="entry name" value="DASH COMPLEX SUBUNIT HSK3"/>
    <property type="match status" value="1"/>
</dbReference>
<dbReference type="HOGENOM" id="CLU_189312_1_0_1"/>
<reference evidence="3" key="1">
    <citation type="journal article" date="2014" name="Proc. Natl. Acad. Sci. U.S.A.">
        <title>Extensive sampling of basidiomycete genomes demonstrates inadequacy of the white-rot/brown-rot paradigm for wood decay fungi.</title>
        <authorList>
            <person name="Riley R."/>
            <person name="Salamov A.A."/>
            <person name="Brown D.W."/>
            <person name="Nagy L.G."/>
            <person name="Floudas D."/>
            <person name="Held B.W."/>
            <person name="Levasseur A."/>
            <person name="Lombard V."/>
            <person name="Morin E."/>
            <person name="Otillar R."/>
            <person name="Lindquist E.A."/>
            <person name="Sun H."/>
            <person name="LaButti K.M."/>
            <person name="Schmutz J."/>
            <person name="Jabbour D."/>
            <person name="Luo H."/>
            <person name="Baker S.E."/>
            <person name="Pisabarro A.G."/>
            <person name="Walton J.D."/>
            <person name="Blanchette R.A."/>
            <person name="Henrissat B."/>
            <person name="Martin F."/>
            <person name="Cullen D."/>
            <person name="Hibbett D.S."/>
            <person name="Grigoriev I.V."/>
        </authorList>
    </citation>
    <scope>NUCLEOTIDE SEQUENCE [LARGE SCALE GENOMIC DNA]</scope>
    <source>
        <strain evidence="3">FD-172 SS1</strain>
    </source>
</reference>
<evidence type="ECO:0000256" key="1">
    <source>
        <dbReference type="SAM" id="Coils"/>
    </source>
</evidence>
<dbReference type="GO" id="GO:0008608">
    <property type="term" value="P:attachment of spindle microtubules to kinetochore"/>
    <property type="evidence" value="ECO:0007669"/>
    <property type="project" value="InterPro"/>
</dbReference>
<dbReference type="InParanoid" id="A0A067MTW9"/>
<organism evidence="2 3">
    <name type="scientific">Botryobasidium botryosum (strain FD-172 SS1)</name>
    <dbReference type="NCBI Taxonomy" id="930990"/>
    <lineage>
        <taxon>Eukaryota</taxon>
        <taxon>Fungi</taxon>
        <taxon>Dikarya</taxon>
        <taxon>Basidiomycota</taxon>
        <taxon>Agaricomycotina</taxon>
        <taxon>Agaricomycetes</taxon>
        <taxon>Cantharellales</taxon>
        <taxon>Botryobasidiaceae</taxon>
        <taxon>Botryobasidium</taxon>
    </lineage>
</organism>
<dbReference type="InterPro" id="IPR042332">
    <property type="entry name" value="Hsk3"/>
</dbReference>
<keyword evidence="3" id="KW-1185">Reference proteome</keyword>
<keyword evidence="1" id="KW-0175">Coiled coil</keyword>
<proteinExistence type="predicted"/>
<dbReference type="GO" id="GO:0042729">
    <property type="term" value="C:DASH complex"/>
    <property type="evidence" value="ECO:0007669"/>
    <property type="project" value="TreeGrafter"/>
</dbReference>
<dbReference type="OrthoDB" id="3358869at2759"/>
<feature type="coiled-coil region" evidence="1">
    <location>
        <begin position="4"/>
        <end position="31"/>
    </location>
</feature>